<dbReference type="Pfam" id="PF02814">
    <property type="entry name" value="UreE_N"/>
    <property type="match status" value="1"/>
</dbReference>
<dbReference type="GO" id="GO:0016151">
    <property type="term" value="F:nickel cation binding"/>
    <property type="evidence" value="ECO:0007669"/>
    <property type="project" value="InterPro"/>
</dbReference>
<dbReference type="Pfam" id="PF05194">
    <property type="entry name" value="UreE_C"/>
    <property type="match status" value="1"/>
</dbReference>
<dbReference type="GO" id="GO:0005737">
    <property type="term" value="C:cytoplasm"/>
    <property type="evidence" value="ECO:0007669"/>
    <property type="project" value="UniProtKB-SubCell"/>
</dbReference>
<dbReference type="InterPro" id="IPR036118">
    <property type="entry name" value="UreE_N_sf"/>
</dbReference>
<dbReference type="GO" id="GO:0019627">
    <property type="term" value="P:urea metabolic process"/>
    <property type="evidence" value="ECO:0007669"/>
    <property type="project" value="InterPro"/>
</dbReference>
<evidence type="ECO:0000256" key="2">
    <source>
        <dbReference type="ARBA" id="ARBA00022490"/>
    </source>
</evidence>
<keyword evidence="3" id="KW-0533">Nickel</keyword>
<organism evidence="6 7">
    <name type="scientific">Candidatus Thiomargarita nelsonii</name>
    <dbReference type="NCBI Taxonomy" id="1003181"/>
    <lineage>
        <taxon>Bacteria</taxon>
        <taxon>Pseudomonadati</taxon>
        <taxon>Pseudomonadota</taxon>
        <taxon>Gammaproteobacteria</taxon>
        <taxon>Thiotrichales</taxon>
        <taxon>Thiotrichaceae</taxon>
        <taxon>Thiomargarita</taxon>
    </lineage>
</organism>
<feature type="domain" description="UreE urease accessory N-terminal" evidence="5">
    <location>
        <begin position="3"/>
        <end position="68"/>
    </location>
</feature>
<dbReference type="GO" id="GO:0065003">
    <property type="term" value="P:protein-containing complex assembly"/>
    <property type="evidence" value="ECO:0007669"/>
    <property type="project" value="InterPro"/>
</dbReference>
<accession>A0A4E0QTH1</accession>
<evidence type="ECO:0000256" key="1">
    <source>
        <dbReference type="ARBA" id="ARBA00004496"/>
    </source>
</evidence>
<dbReference type="Gene3D" id="3.30.70.790">
    <property type="entry name" value="UreE, C-terminal domain"/>
    <property type="match status" value="1"/>
</dbReference>
<dbReference type="InterPro" id="IPR004029">
    <property type="entry name" value="UreE_N"/>
</dbReference>
<dbReference type="InterPro" id="IPR007864">
    <property type="entry name" value="UreE_C_dom"/>
</dbReference>
<dbReference type="SMART" id="SM00988">
    <property type="entry name" value="UreE_N"/>
    <property type="match status" value="1"/>
</dbReference>
<evidence type="ECO:0000256" key="3">
    <source>
        <dbReference type="ARBA" id="ARBA00022596"/>
    </source>
</evidence>
<evidence type="ECO:0000259" key="5">
    <source>
        <dbReference type="SMART" id="SM00988"/>
    </source>
</evidence>
<evidence type="ECO:0000256" key="4">
    <source>
        <dbReference type="ARBA" id="ARBA00023186"/>
    </source>
</evidence>
<proteinExistence type="predicted"/>
<name>A0A4E0QTH1_9GAMM</name>
<dbReference type="Gene3D" id="2.60.260.20">
    <property type="entry name" value="Urease metallochaperone UreE, N-terminal domain"/>
    <property type="match status" value="1"/>
</dbReference>
<dbReference type="PIRSF" id="PIRSF036402">
    <property type="entry name" value="Ureas_acces_UreE"/>
    <property type="match status" value="1"/>
</dbReference>
<reference evidence="6 7" key="1">
    <citation type="journal article" date="2016" name="Front. Microbiol.">
        <title>Single-Cell (Meta-)Genomics of a Dimorphic Candidatus Thiomargarita nelsonii Reveals Genomic Plasticity.</title>
        <authorList>
            <person name="Flood B.E."/>
            <person name="Fliss P."/>
            <person name="Jones D.S."/>
            <person name="Dick G.J."/>
            <person name="Jain S."/>
            <person name="Kaster A.K."/>
            <person name="Winkel M."/>
            <person name="Mussmann M."/>
            <person name="Bailey J."/>
        </authorList>
    </citation>
    <scope>NUCLEOTIDE SEQUENCE [LARGE SCALE GENOMIC DNA]</scope>
    <source>
        <strain evidence="6">Hydrate Ridge</strain>
    </source>
</reference>
<sequence>MPALKIVQPLPHSHPPAYDVSLSLTYAARCQPNLHAQLDDETEIELALPAGTVLHDGDFLQSPDNRIIRVEASPEHVSTAFTKDHIILAQACYELGKQAVKIQIGDTWLRYLHEPSLDKQMEATGLRVFVEYNLFEPR</sequence>
<dbReference type="EMBL" id="JSZA02000048">
    <property type="protein sequence ID" value="TGO03020.1"/>
    <property type="molecule type" value="Genomic_DNA"/>
</dbReference>
<keyword evidence="2" id="KW-0963">Cytoplasm</keyword>
<dbReference type="AlphaFoldDB" id="A0A4E0QTH1"/>
<gene>
    <name evidence="6" type="ORF">PN36_14195</name>
</gene>
<dbReference type="SUPFAM" id="SSF69287">
    <property type="entry name" value="Urease metallochaperone UreE, N-terminal domain"/>
    <property type="match status" value="1"/>
</dbReference>
<evidence type="ECO:0000313" key="7">
    <source>
        <dbReference type="Proteomes" id="UP000030428"/>
    </source>
</evidence>
<protein>
    <recommendedName>
        <fullName evidence="5">UreE urease accessory N-terminal domain-containing protein</fullName>
    </recommendedName>
</protein>
<dbReference type="InterPro" id="IPR012406">
    <property type="entry name" value="UreE"/>
</dbReference>
<dbReference type="Proteomes" id="UP000030428">
    <property type="component" value="Unassembled WGS sequence"/>
</dbReference>
<dbReference type="SUPFAM" id="SSF69737">
    <property type="entry name" value="Urease metallochaperone UreE, C-terminal domain"/>
    <property type="match status" value="1"/>
</dbReference>
<comment type="caution">
    <text evidence="6">The sequence shown here is derived from an EMBL/GenBank/DDBJ whole genome shotgun (WGS) entry which is preliminary data.</text>
</comment>
<keyword evidence="4" id="KW-0143">Chaperone</keyword>
<dbReference type="GO" id="GO:0006457">
    <property type="term" value="P:protein folding"/>
    <property type="evidence" value="ECO:0007669"/>
    <property type="project" value="InterPro"/>
</dbReference>
<evidence type="ECO:0000313" key="6">
    <source>
        <dbReference type="EMBL" id="TGO03020.1"/>
    </source>
</evidence>
<keyword evidence="7" id="KW-1185">Reference proteome</keyword>
<comment type="subcellular location">
    <subcellularLocation>
        <location evidence="1">Cytoplasm</location>
    </subcellularLocation>
</comment>